<proteinExistence type="inferred from homology"/>
<feature type="transmembrane region" description="Helical" evidence="8">
    <location>
        <begin position="248"/>
        <end position="269"/>
    </location>
</feature>
<evidence type="ECO:0000256" key="6">
    <source>
        <dbReference type="ARBA" id="ARBA00022989"/>
    </source>
</evidence>
<reference evidence="10" key="1">
    <citation type="journal article" date="2019" name="Int. J. Syst. Evol. Microbiol.">
        <title>The Global Catalogue of Microorganisms (GCM) 10K type strain sequencing project: providing services to taxonomists for standard genome sequencing and annotation.</title>
        <authorList>
            <consortium name="The Broad Institute Genomics Platform"/>
            <consortium name="The Broad Institute Genome Sequencing Center for Infectious Disease"/>
            <person name="Wu L."/>
            <person name="Ma J."/>
        </authorList>
    </citation>
    <scope>NUCLEOTIDE SEQUENCE [LARGE SCALE GENOMIC DNA]</scope>
    <source>
        <strain evidence="10">JCM 18657</strain>
    </source>
</reference>
<keyword evidence="4" id="KW-1003">Cell membrane</keyword>
<comment type="subcellular location">
    <subcellularLocation>
        <location evidence="1">Cell membrane</location>
        <topology evidence="1">Multi-pass membrane protein</topology>
    </subcellularLocation>
</comment>
<keyword evidence="6 8" id="KW-1133">Transmembrane helix</keyword>
<protein>
    <submittedName>
        <fullName evidence="9">FecCD family ABC transporter permease</fullName>
    </submittedName>
</protein>
<keyword evidence="3" id="KW-0813">Transport</keyword>
<feature type="transmembrane region" description="Helical" evidence="8">
    <location>
        <begin position="62"/>
        <end position="82"/>
    </location>
</feature>
<comment type="caution">
    <text evidence="9">The sequence shown here is derived from an EMBL/GenBank/DDBJ whole genome shotgun (WGS) entry which is preliminary data.</text>
</comment>
<evidence type="ECO:0000313" key="9">
    <source>
        <dbReference type="EMBL" id="MFC7749680.1"/>
    </source>
</evidence>
<dbReference type="InterPro" id="IPR037294">
    <property type="entry name" value="ABC_BtuC-like"/>
</dbReference>
<evidence type="ECO:0000256" key="3">
    <source>
        <dbReference type="ARBA" id="ARBA00022448"/>
    </source>
</evidence>
<evidence type="ECO:0000256" key="8">
    <source>
        <dbReference type="SAM" id="Phobius"/>
    </source>
</evidence>
<feature type="transmembrane region" description="Helical" evidence="8">
    <location>
        <begin position="158"/>
        <end position="178"/>
    </location>
</feature>
<feature type="transmembrane region" description="Helical" evidence="8">
    <location>
        <begin position="201"/>
        <end position="219"/>
    </location>
</feature>
<organism evidence="9 10">
    <name type="scientific">Paenibacillus thermoaerophilus</name>
    <dbReference type="NCBI Taxonomy" id="1215385"/>
    <lineage>
        <taxon>Bacteria</taxon>
        <taxon>Bacillati</taxon>
        <taxon>Bacillota</taxon>
        <taxon>Bacilli</taxon>
        <taxon>Bacillales</taxon>
        <taxon>Paenibacillaceae</taxon>
        <taxon>Paenibacillus</taxon>
    </lineage>
</organism>
<evidence type="ECO:0000256" key="5">
    <source>
        <dbReference type="ARBA" id="ARBA00022692"/>
    </source>
</evidence>
<feature type="transmembrane region" description="Helical" evidence="8">
    <location>
        <begin position="125"/>
        <end position="146"/>
    </location>
</feature>
<dbReference type="CDD" id="cd06550">
    <property type="entry name" value="TM_ABC_iron-siderophores_like"/>
    <property type="match status" value="1"/>
</dbReference>
<evidence type="ECO:0000256" key="7">
    <source>
        <dbReference type="ARBA" id="ARBA00023136"/>
    </source>
</evidence>
<dbReference type="PANTHER" id="PTHR30472:SF23">
    <property type="entry name" value="IRON-UPTAKE SYSTEM PERMEASE PROTEIN FEUC"/>
    <property type="match status" value="1"/>
</dbReference>
<name>A0ABW2V3R4_9BACL</name>
<dbReference type="EMBL" id="JBHTGQ010000016">
    <property type="protein sequence ID" value="MFC7749680.1"/>
    <property type="molecule type" value="Genomic_DNA"/>
</dbReference>
<dbReference type="PANTHER" id="PTHR30472">
    <property type="entry name" value="FERRIC ENTEROBACTIN TRANSPORT SYSTEM PERMEASE PROTEIN"/>
    <property type="match status" value="1"/>
</dbReference>
<evidence type="ECO:0000256" key="2">
    <source>
        <dbReference type="ARBA" id="ARBA00007935"/>
    </source>
</evidence>
<keyword evidence="7 8" id="KW-0472">Membrane</keyword>
<dbReference type="Proteomes" id="UP001596528">
    <property type="component" value="Unassembled WGS sequence"/>
</dbReference>
<evidence type="ECO:0000313" key="10">
    <source>
        <dbReference type="Proteomes" id="UP001596528"/>
    </source>
</evidence>
<accession>A0ABW2V3R4</accession>
<dbReference type="Pfam" id="PF01032">
    <property type="entry name" value="FecCD"/>
    <property type="match status" value="1"/>
</dbReference>
<feature type="transmembrane region" description="Helical" evidence="8">
    <location>
        <begin position="94"/>
        <end position="113"/>
    </location>
</feature>
<keyword evidence="5 8" id="KW-0812">Transmembrane</keyword>
<gene>
    <name evidence="9" type="ORF">ACFQWB_06970</name>
</gene>
<sequence>MVKPSSARYRLVWLACAGCIFAVFYVSLTNGTFDMSVREVLNTLLRIDPVPEHDLVIFEFRLPRIIVGALVGFGLGAAGAVIQGITRNELADPGILGINAGAGAAIVLFMFWFHGHFRGLDLLGIFAMPLFGLVGGLLAAVLIYWFSRVNGRLDPQRLILVGIAIGFGFGALALYVSLKMNPQDFEMATVWLTGSIWSSNWSYIGSMLPWLLVLIPIVIGRARILDLYQLGEDGAKSLGVRTEMEKHMLLLCSIGIISVCVSVSGNIGFVGLLSPHIAKRLAGLHHRRVIPLGGAIGMLLVMASDFIAKTVFAPVELPVGIVIAIVGVPYFVYLLYKTRGVI</sequence>
<feature type="transmembrane region" description="Helical" evidence="8">
    <location>
        <begin position="315"/>
        <end position="336"/>
    </location>
</feature>
<dbReference type="Gene3D" id="1.10.3470.10">
    <property type="entry name" value="ABC transporter involved in vitamin B12 uptake, BtuC"/>
    <property type="match status" value="1"/>
</dbReference>
<dbReference type="SUPFAM" id="SSF81345">
    <property type="entry name" value="ABC transporter involved in vitamin B12 uptake, BtuC"/>
    <property type="match status" value="1"/>
</dbReference>
<feature type="transmembrane region" description="Helical" evidence="8">
    <location>
        <begin position="12"/>
        <end position="28"/>
    </location>
</feature>
<evidence type="ECO:0000256" key="1">
    <source>
        <dbReference type="ARBA" id="ARBA00004651"/>
    </source>
</evidence>
<evidence type="ECO:0000256" key="4">
    <source>
        <dbReference type="ARBA" id="ARBA00022475"/>
    </source>
</evidence>
<comment type="similarity">
    <text evidence="2">Belongs to the binding-protein-dependent transport system permease family. FecCD subfamily.</text>
</comment>
<dbReference type="InterPro" id="IPR000522">
    <property type="entry name" value="ABC_transptr_permease_BtuC"/>
</dbReference>
<keyword evidence="10" id="KW-1185">Reference proteome</keyword>
<dbReference type="RefSeq" id="WP_138790367.1">
    <property type="nucleotide sequence ID" value="NZ_JBHTGQ010000016.1"/>
</dbReference>